<accession>A0A939KHC1</accession>
<dbReference type="RefSeq" id="WP_207599843.1">
    <property type="nucleotide sequence ID" value="NZ_JAFNJU010000007.1"/>
</dbReference>
<dbReference type="EMBL" id="JAFNJU010000007">
    <property type="protein sequence ID" value="MBO1265319.1"/>
    <property type="molecule type" value="Genomic_DNA"/>
</dbReference>
<feature type="signal peptide" evidence="1">
    <location>
        <begin position="1"/>
        <end position="26"/>
    </location>
</feature>
<gene>
    <name evidence="2" type="ORF">J3A84_09785</name>
</gene>
<dbReference type="Proteomes" id="UP000664218">
    <property type="component" value="Unassembled WGS sequence"/>
</dbReference>
<organism evidence="2 3">
    <name type="scientific">Proteiniclasticum aestuarii</name>
    <dbReference type="NCBI Taxonomy" id="2817862"/>
    <lineage>
        <taxon>Bacteria</taxon>
        <taxon>Bacillati</taxon>
        <taxon>Bacillota</taxon>
        <taxon>Clostridia</taxon>
        <taxon>Eubacteriales</taxon>
        <taxon>Clostridiaceae</taxon>
        <taxon>Proteiniclasticum</taxon>
    </lineage>
</organism>
<dbReference type="AlphaFoldDB" id="A0A939KHC1"/>
<comment type="caution">
    <text evidence="2">The sequence shown here is derived from an EMBL/GenBank/DDBJ whole genome shotgun (WGS) entry which is preliminary data.</text>
</comment>
<protein>
    <submittedName>
        <fullName evidence="2">Uncharacterized protein</fullName>
    </submittedName>
</protein>
<evidence type="ECO:0000313" key="3">
    <source>
        <dbReference type="Proteomes" id="UP000664218"/>
    </source>
</evidence>
<name>A0A939KHC1_9CLOT</name>
<feature type="chain" id="PRO_5037750003" evidence="1">
    <location>
        <begin position="27"/>
        <end position="49"/>
    </location>
</feature>
<sequence>MAKKFIAKMLVAVLLFSTVLSVRAYAGENDIPRVFQRSSIIEPFERGDN</sequence>
<proteinExistence type="predicted"/>
<reference evidence="2" key="1">
    <citation type="submission" date="2021-03" db="EMBL/GenBank/DDBJ databases">
        <title>Proteiniclasticum marinus sp. nov., isolated from tidal flat sediment.</title>
        <authorList>
            <person name="Namirimu T."/>
            <person name="Yang J.-A."/>
            <person name="Yang S.-H."/>
            <person name="Kim Y.-J."/>
            <person name="Kwon K.K."/>
        </authorList>
    </citation>
    <scope>NUCLEOTIDE SEQUENCE</scope>
    <source>
        <strain evidence="2">SCR006</strain>
    </source>
</reference>
<evidence type="ECO:0000313" key="2">
    <source>
        <dbReference type="EMBL" id="MBO1265319.1"/>
    </source>
</evidence>
<keyword evidence="3" id="KW-1185">Reference proteome</keyword>
<keyword evidence="1" id="KW-0732">Signal</keyword>
<evidence type="ECO:0000256" key="1">
    <source>
        <dbReference type="SAM" id="SignalP"/>
    </source>
</evidence>